<organism evidence="1 2">
    <name type="scientific">Paraglomus occultum</name>
    <dbReference type="NCBI Taxonomy" id="144539"/>
    <lineage>
        <taxon>Eukaryota</taxon>
        <taxon>Fungi</taxon>
        <taxon>Fungi incertae sedis</taxon>
        <taxon>Mucoromycota</taxon>
        <taxon>Glomeromycotina</taxon>
        <taxon>Glomeromycetes</taxon>
        <taxon>Paraglomerales</taxon>
        <taxon>Paraglomeraceae</taxon>
        <taxon>Paraglomus</taxon>
    </lineage>
</organism>
<dbReference type="EMBL" id="CAJVPJ010001011">
    <property type="protein sequence ID" value="CAG8570782.1"/>
    <property type="molecule type" value="Genomic_DNA"/>
</dbReference>
<dbReference type="Proteomes" id="UP000789572">
    <property type="component" value="Unassembled WGS sequence"/>
</dbReference>
<gene>
    <name evidence="1" type="ORF">POCULU_LOCUS5984</name>
</gene>
<dbReference type="AlphaFoldDB" id="A0A9N9BME8"/>
<proteinExistence type="predicted"/>
<accession>A0A9N9BME8</accession>
<sequence length="68" mass="7423">MDSGKRLQDLGARPTLAGILQPFPSNDQRRGLQDLSARHTLTGAGILETFFQALTKEVPTKVKESFAP</sequence>
<keyword evidence="2" id="KW-1185">Reference proteome</keyword>
<reference evidence="1" key="1">
    <citation type="submission" date="2021-06" db="EMBL/GenBank/DDBJ databases">
        <authorList>
            <person name="Kallberg Y."/>
            <person name="Tangrot J."/>
            <person name="Rosling A."/>
        </authorList>
    </citation>
    <scope>NUCLEOTIDE SEQUENCE</scope>
    <source>
        <strain evidence="1">IA702</strain>
    </source>
</reference>
<protein>
    <submittedName>
        <fullName evidence="1">3957_t:CDS:1</fullName>
    </submittedName>
</protein>
<evidence type="ECO:0000313" key="2">
    <source>
        <dbReference type="Proteomes" id="UP000789572"/>
    </source>
</evidence>
<evidence type="ECO:0000313" key="1">
    <source>
        <dbReference type="EMBL" id="CAG8570782.1"/>
    </source>
</evidence>
<comment type="caution">
    <text evidence="1">The sequence shown here is derived from an EMBL/GenBank/DDBJ whole genome shotgun (WGS) entry which is preliminary data.</text>
</comment>
<name>A0A9N9BME8_9GLOM</name>